<evidence type="ECO:0000313" key="1">
    <source>
        <dbReference type="EMBL" id="GKV00643.1"/>
    </source>
</evidence>
<dbReference type="EMBL" id="BPVZ01000016">
    <property type="protein sequence ID" value="GKV00643.1"/>
    <property type="molecule type" value="Genomic_DNA"/>
</dbReference>
<protein>
    <submittedName>
        <fullName evidence="1">Uncharacterized protein</fullName>
    </submittedName>
</protein>
<organism evidence="1 2">
    <name type="scientific">Rubroshorea leprosula</name>
    <dbReference type="NCBI Taxonomy" id="152421"/>
    <lineage>
        <taxon>Eukaryota</taxon>
        <taxon>Viridiplantae</taxon>
        <taxon>Streptophyta</taxon>
        <taxon>Embryophyta</taxon>
        <taxon>Tracheophyta</taxon>
        <taxon>Spermatophyta</taxon>
        <taxon>Magnoliopsida</taxon>
        <taxon>eudicotyledons</taxon>
        <taxon>Gunneridae</taxon>
        <taxon>Pentapetalae</taxon>
        <taxon>rosids</taxon>
        <taxon>malvids</taxon>
        <taxon>Malvales</taxon>
        <taxon>Dipterocarpaceae</taxon>
        <taxon>Rubroshorea</taxon>
    </lineage>
</organism>
<proteinExistence type="predicted"/>
<dbReference type="AlphaFoldDB" id="A0AAV5IQS4"/>
<name>A0AAV5IQS4_9ROSI</name>
<reference evidence="1 2" key="1">
    <citation type="journal article" date="2021" name="Commun. Biol.">
        <title>The genome of Shorea leprosula (Dipterocarpaceae) highlights the ecological relevance of drought in aseasonal tropical rainforests.</title>
        <authorList>
            <person name="Ng K.K.S."/>
            <person name="Kobayashi M.J."/>
            <person name="Fawcett J.A."/>
            <person name="Hatakeyama M."/>
            <person name="Paape T."/>
            <person name="Ng C.H."/>
            <person name="Ang C.C."/>
            <person name="Tnah L.H."/>
            <person name="Lee C.T."/>
            <person name="Nishiyama T."/>
            <person name="Sese J."/>
            <person name="O'Brien M.J."/>
            <person name="Copetti D."/>
            <person name="Mohd Noor M.I."/>
            <person name="Ong R.C."/>
            <person name="Putra M."/>
            <person name="Sireger I.Z."/>
            <person name="Indrioko S."/>
            <person name="Kosugi Y."/>
            <person name="Izuno A."/>
            <person name="Isagi Y."/>
            <person name="Lee S.L."/>
            <person name="Shimizu K.K."/>
        </authorList>
    </citation>
    <scope>NUCLEOTIDE SEQUENCE [LARGE SCALE GENOMIC DNA]</scope>
    <source>
        <strain evidence="1">214</strain>
    </source>
</reference>
<gene>
    <name evidence="1" type="ORF">SLEP1_g13307</name>
</gene>
<dbReference type="Proteomes" id="UP001054252">
    <property type="component" value="Unassembled WGS sequence"/>
</dbReference>
<comment type="caution">
    <text evidence="1">The sequence shown here is derived from an EMBL/GenBank/DDBJ whole genome shotgun (WGS) entry which is preliminary data.</text>
</comment>
<accession>A0AAV5IQS4</accession>
<evidence type="ECO:0000313" key="2">
    <source>
        <dbReference type="Proteomes" id="UP001054252"/>
    </source>
</evidence>
<keyword evidence="2" id="KW-1185">Reference proteome</keyword>
<sequence length="44" mass="4516">MTIGLPGSPSLRCFLEGCRKSFTCASISPYMFSSFGGAIAGVAP</sequence>